<comment type="caution">
    <text evidence="4">The sequence shown here is derived from an EMBL/GenBank/DDBJ whole genome shotgun (WGS) entry which is preliminary data.</text>
</comment>
<feature type="coiled-coil region" evidence="2">
    <location>
        <begin position="446"/>
        <end position="478"/>
    </location>
</feature>
<keyword evidence="3" id="KW-0812">Transmembrane</keyword>
<name>K2MHN6_TRYCR</name>
<dbReference type="GO" id="GO:0000323">
    <property type="term" value="C:lytic vacuole"/>
    <property type="evidence" value="ECO:0007669"/>
    <property type="project" value="TreeGrafter"/>
</dbReference>
<dbReference type="GO" id="GO:0000149">
    <property type="term" value="F:SNARE binding"/>
    <property type="evidence" value="ECO:0007669"/>
    <property type="project" value="TreeGrafter"/>
</dbReference>
<dbReference type="GO" id="GO:0005768">
    <property type="term" value="C:endosome"/>
    <property type="evidence" value="ECO:0007669"/>
    <property type="project" value="TreeGrafter"/>
</dbReference>
<feature type="transmembrane region" description="Helical" evidence="3">
    <location>
        <begin position="110"/>
        <end position="127"/>
    </location>
</feature>
<keyword evidence="3" id="KW-1133">Transmembrane helix</keyword>
<reference evidence="4 5" key="1">
    <citation type="journal article" date="2012" name="BMC Genomics">
        <title>Comparative genomic analysis of human infective Trypanosoma cruzi lineages with the bat-restricted subspecies T. cruzi marinkellei.</title>
        <authorList>
            <person name="Franzen O."/>
            <person name="Talavera-Lopez C."/>
            <person name="Ochaya S."/>
            <person name="Butler C.E."/>
            <person name="Messenger L.A."/>
            <person name="Lewis M.D."/>
            <person name="Llewellyn M.S."/>
            <person name="Marinkelle C.J."/>
            <person name="Tyler K.M."/>
            <person name="Miles M.A."/>
            <person name="Andersson B."/>
        </authorList>
    </citation>
    <scope>NUCLEOTIDE SEQUENCE [LARGE SCALE GENOMIC DNA]</scope>
    <source>
        <strain evidence="4 5">B7</strain>
    </source>
</reference>
<keyword evidence="3" id="KW-0472">Membrane</keyword>
<dbReference type="EMBL" id="AHKC01020273">
    <property type="protein sequence ID" value="EKF26610.1"/>
    <property type="molecule type" value="Genomic_DNA"/>
</dbReference>
<dbReference type="AlphaFoldDB" id="K2MHN6"/>
<gene>
    <name evidence="4" type="ORF">MOQ_009694</name>
</gene>
<feature type="transmembrane region" description="Helical" evidence="3">
    <location>
        <begin position="12"/>
        <end position="37"/>
    </location>
</feature>
<dbReference type="GO" id="GO:0035493">
    <property type="term" value="P:SNARE complex assembly"/>
    <property type="evidence" value="ECO:0007669"/>
    <property type="project" value="TreeGrafter"/>
</dbReference>
<organism evidence="4 5">
    <name type="scientific">Trypanosoma cruzi marinkellei</name>
    <dbReference type="NCBI Taxonomy" id="85056"/>
    <lineage>
        <taxon>Eukaryota</taxon>
        <taxon>Discoba</taxon>
        <taxon>Euglenozoa</taxon>
        <taxon>Kinetoplastea</taxon>
        <taxon>Metakinetoplastina</taxon>
        <taxon>Trypanosomatida</taxon>
        <taxon>Trypanosomatidae</taxon>
        <taxon>Trypanosoma</taxon>
        <taxon>Schizotrypanum</taxon>
    </lineage>
</organism>
<sequence length="664" mass="74163">MQAAHECRVDDNFSLSFLFIYLFSHWLLSFLFLFYFVSFEASFFFFFFAPPTALPHVCLFLLLERFSFHSIHLFIVAKGGNTTYTRTVFLLERHVHTHTQNKKKRRSNKITLLFFLLVLGNMSSSVLPDDFRCFRHITHIYARNLPLCPMGATVQGADDGGIAGSALDTSTLCDAARRGCRTSQGQRCVSSYFVLSLPPGKVGKTAAEGGNRRIYTSEVRRDTQQPVWDHIPKETIEQFKGITRFVFSLYYCTTHPEEAIASPETDCLFYEMLIQTSHVQYVAASMTKADSLPNLPYHVENRPNSFVVLLRCMDGVFFPKHQGVQVDEGGEVMDFIKTPYLHEDSDPTRPCVDTEVMRARGKSINAPAEKITLGDLKTFSTATLAWTYLSELAVGRRGERQAYIDDMMNSRRGDVAIMAQRAMLEARLAKAREDLGCRSSELLELRSRYKEEQESMMLQRAQLEKLQSSTALEEVQQQEANKMINEQELPLSTLRAQLGTVRRLRFEELRAMFPIHVDSGGLADTICGHYLPVKGKEVGVTSDVMHDWGLALGAAAHLVATAATIYGCSLPHPLLLCGGRCCVMAKPGLPVAAVVSPFTGPSDVKLPLYCARTADRPLMSAAMQLLSEDMAALARAMGHHDIAANAMENDGRLAAILNQLLLLV</sequence>
<evidence type="ECO:0000256" key="1">
    <source>
        <dbReference type="ARBA" id="ARBA00023054"/>
    </source>
</evidence>
<protein>
    <submittedName>
        <fullName evidence="4">Uncharacterized protein</fullName>
    </submittedName>
</protein>
<evidence type="ECO:0000256" key="2">
    <source>
        <dbReference type="SAM" id="Coils"/>
    </source>
</evidence>
<evidence type="ECO:0000256" key="3">
    <source>
        <dbReference type="SAM" id="Phobius"/>
    </source>
</evidence>
<dbReference type="PANTHER" id="PTHR15157">
    <property type="entry name" value="UV RADIATION RESISTANCE-ASSOCIATED GENE PROTEIN"/>
    <property type="match status" value="1"/>
</dbReference>
<evidence type="ECO:0000313" key="5">
    <source>
        <dbReference type="Proteomes" id="UP000007350"/>
    </source>
</evidence>
<dbReference type="PANTHER" id="PTHR15157:SF5">
    <property type="entry name" value="UV RADIATION RESISTANCE-ASSOCIATED GENE PROTEIN"/>
    <property type="match status" value="1"/>
</dbReference>
<keyword evidence="5" id="KW-1185">Reference proteome</keyword>
<keyword evidence="1 2" id="KW-0175">Coiled coil</keyword>
<proteinExistence type="predicted"/>
<accession>K2MHN6</accession>
<dbReference type="Proteomes" id="UP000007350">
    <property type="component" value="Unassembled WGS sequence"/>
</dbReference>
<dbReference type="OrthoDB" id="264407at2759"/>
<evidence type="ECO:0000313" key="4">
    <source>
        <dbReference type="EMBL" id="EKF26610.1"/>
    </source>
</evidence>
<feature type="transmembrane region" description="Helical" evidence="3">
    <location>
        <begin position="43"/>
        <end position="63"/>
    </location>
</feature>